<feature type="region of interest" description="Disordered" evidence="1">
    <location>
        <begin position="1"/>
        <end position="90"/>
    </location>
</feature>
<dbReference type="STRING" id="243230.DR_1237"/>
<evidence type="ECO:0000313" key="4">
    <source>
        <dbReference type="Proteomes" id="UP000002524"/>
    </source>
</evidence>
<feature type="region of interest" description="Disordered" evidence="1">
    <location>
        <begin position="111"/>
        <end position="130"/>
    </location>
</feature>
<dbReference type="PANTHER" id="PTHR34202">
    <property type="entry name" value="UPF0548 PROTEIN"/>
    <property type="match status" value="1"/>
</dbReference>
<keyword evidence="4" id="KW-1185">Reference proteome</keyword>
<dbReference type="HOGENOM" id="CLU_805909_0_0_0"/>
<dbReference type="Proteomes" id="UP000002524">
    <property type="component" value="Chromosome 1"/>
</dbReference>
<proteinExistence type="predicted"/>
<sequence length="344" mass="37301">MSPPPADPDALLRPPEPTKRRRGRGRGWETRPAQEQEQPEQAAVETETVSHPQLPATLDTLDVSPLEALLDPGQGLRSQGDRCLSGPAAPGLSSLGQLQLMQLLETPERPAYRLPPDETAPAEPMPAPSADWALLPASQRGRHDALPAQNAAEDADFDDLPPASPRPYVLGTADQDTIDASLQALAEHEPALPDIGTSSHVRVTLELGQGEATFLNARSALWSWRPHRQSGVKVHTHGPPVVGRDVLLEQRAGLVTVLQGCRVLTLQESDHVWGFTLGSLDGQVYQLWERLLIERDADDRVMLRISSHHEVALRGFGLVSGLLHGVRRSAVQGYARGMSALAEL</sequence>
<dbReference type="OrthoDB" id="120660at2"/>
<dbReference type="EnsemblBacteria" id="AAF10808">
    <property type="protein sequence ID" value="AAF10808"/>
    <property type="gene ID" value="DR_1237"/>
</dbReference>
<dbReference type="AlphaFoldDB" id="Q9RUZ3"/>
<name>Q9RUZ3_DEIRA</name>
<dbReference type="eggNOG" id="COG4762">
    <property type="taxonomic scope" value="Bacteria"/>
</dbReference>
<dbReference type="GeneID" id="69517483"/>
<protein>
    <recommendedName>
        <fullName evidence="2">DUF1990 domain-containing protein</fullName>
    </recommendedName>
</protein>
<feature type="domain" description="DUF1990" evidence="2">
    <location>
        <begin position="197"/>
        <end position="312"/>
    </location>
</feature>
<dbReference type="PaxDb" id="243230-DR_1237"/>
<evidence type="ECO:0000256" key="1">
    <source>
        <dbReference type="SAM" id="MobiDB-lite"/>
    </source>
</evidence>
<dbReference type="PANTHER" id="PTHR34202:SF1">
    <property type="entry name" value="UPF0548 PROTEIN"/>
    <property type="match status" value="1"/>
</dbReference>
<dbReference type="PATRIC" id="fig|243230.17.peg.1432"/>
<dbReference type="InterPro" id="IPR018960">
    <property type="entry name" value="DUF1990"/>
</dbReference>
<accession>Q9RUZ3</accession>
<dbReference type="RefSeq" id="WP_010887880.1">
    <property type="nucleotide sequence ID" value="NC_001263.1"/>
</dbReference>
<dbReference type="EMBL" id="AE000513">
    <property type="protein sequence ID" value="AAF10808.1"/>
    <property type="molecule type" value="Genomic_DNA"/>
</dbReference>
<gene>
    <name evidence="3" type="ordered locus">DR_1237</name>
</gene>
<evidence type="ECO:0000313" key="3">
    <source>
        <dbReference type="EMBL" id="AAF10808.1"/>
    </source>
</evidence>
<dbReference type="PIR" id="F75421">
    <property type="entry name" value="F75421"/>
</dbReference>
<evidence type="ECO:0000259" key="2">
    <source>
        <dbReference type="Pfam" id="PF09348"/>
    </source>
</evidence>
<reference evidence="3 4" key="1">
    <citation type="journal article" date="1999" name="Science">
        <title>Genome sequence of the radioresistant bacterium Deinococcus radiodurans R1.</title>
        <authorList>
            <person name="White O."/>
            <person name="Eisen J.A."/>
            <person name="Heidelberg J.F."/>
            <person name="Hickey E.K."/>
            <person name="Peterson J.D."/>
            <person name="Dodson R.J."/>
            <person name="Haft D.H."/>
            <person name="Gwinn M.L."/>
            <person name="Nelson W.C."/>
            <person name="Richardson D.L."/>
            <person name="Moffat K.S."/>
            <person name="Qin H."/>
            <person name="Jiang L."/>
            <person name="Pamphile W."/>
            <person name="Crosby M."/>
            <person name="Shen M."/>
            <person name="Vamathevan J.J."/>
            <person name="Lam P."/>
            <person name="McDonald L."/>
            <person name="Utterback T."/>
            <person name="Zalewski C."/>
            <person name="Makarova K.S."/>
            <person name="Aravind L."/>
            <person name="Daly M.J."/>
            <person name="Minton K.W."/>
            <person name="Fleischmann R.D."/>
            <person name="Ketchum K.A."/>
            <person name="Nelson K.E."/>
            <person name="Salzberg S."/>
            <person name="Smith H.O."/>
            <person name="Venter J.C."/>
            <person name="Fraser C.M."/>
        </authorList>
    </citation>
    <scope>NUCLEOTIDE SEQUENCE [LARGE SCALE GENOMIC DNA]</scope>
    <source>
        <strain evidence="4">ATCC 13939 / DSM 20539 / JCM 16871 / LMG 4051 / NBRC 15346 / NCIMB 9279 / R1 / VKM B-1422</strain>
    </source>
</reference>
<dbReference type="KEGG" id="dra:DR_1237"/>
<feature type="compositionally biased region" description="Low complexity" evidence="1">
    <location>
        <begin position="35"/>
        <end position="47"/>
    </location>
</feature>
<dbReference type="Pfam" id="PF09348">
    <property type="entry name" value="DUF1990"/>
    <property type="match status" value="1"/>
</dbReference>
<dbReference type="InParanoid" id="Q9RUZ3"/>
<organism evidence="3 4">
    <name type="scientific">Deinococcus radiodurans (strain ATCC 13939 / DSM 20539 / JCM 16871 / CCUG 27074 / LMG 4051 / NBRC 15346 / NCIMB 9279 / VKM B-1422 / R1)</name>
    <dbReference type="NCBI Taxonomy" id="243230"/>
    <lineage>
        <taxon>Bacteria</taxon>
        <taxon>Thermotogati</taxon>
        <taxon>Deinococcota</taxon>
        <taxon>Deinococci</taxon>
        <taxon>Deinococcales</taxon>
        <taxon>Deinococcaceae</taxon>
        <taxon>Deinococcus</taxon>
    </lineage>
</organism>